<dbReference type="GO" id="GO:0020037">
    <property type="term" value="F:heme binding"/>
    <property type="evidence" value="ECO:0007669"/>
    <property type="project" value="InterPro"/>
</dbReference>
<dbReference type="PANTHER" id="PTHR35008:SF4">
    <property type="entry name" value="BLL4482 PROTEIN"/>
    <property type="match status" value="1"/>
</dbReference>
<dbReference type="STRING" id="1579979.WM2015_307"/>
<evidence type="ECO:0000256" key="2">
    <source>
        <dbReference type="ARBA" id="ARBA00022723"/>
    </source>
</evidence>
<accession>A0A0K0XSM6</accession>
<dbReference type="GO" id="GO:0046872">
    <property type="term" value="F:metal ion binding"/>
    <property type="evidence" value="ECO:0007669"/>
    <property type="project" value="UniProtKB-KW"/>
</dbReference>
<dbReference type="RefSeq" id="WP_082169340.1">
    <property type="nucleotide sequence ID" value="NZ_JACHIC010000005.1"/>
</dbReference>
<dbReference type="InterPro" id="IPR009056">
    <property type="entry name" value="Cyt_c-like_dom"/>
</dbReference>
<dbReference type="SUPFAM" id="SSF46626">
    <property type="entry name" value="Cytochrome c"/>
    <property type="match status" value="1"/>
</dbReference>
<dbReference type="PROSITE" id="PS51257">
    <property type="entry name" value="PROKAR_LIPOPROTEIN"/>
    <property type="match status" value="1"/>
</dbReference>
<evidence type="ECO:0000256" key="1">
    <source>
        <dbReference type="ARBA" id="ARBA00022617"/>
    </source>
</evidence>
<dbReference type="Pfam" id="PF13442">
    <property type="entry name" value="Cytochrome_CBB3"/>
    <property type="match status" value="1"/>
</dbReference>
<sequence length="164" mass="17571">METHHCKRRRVSPAPGLAALLLSLLLTACGSEPASGPELAPGQGEFLRWCASCHGNAGEGKPPAFPPLAGSEWLQLPDRGLGMIVLYGLRGEIEVAGQTYRGYMPPMSHLPDEDIAAILAFIGDQWADREISLTAADVAALREAEDTRPLNGREGLEARLEMGE</sequence>
<dbReference type="EMBL" id="CP012154">
    <property type="protein sequence ID" value="AKS40693.1"/>
    <property type="molecule type" value="Genomic_DNA"/>
</dbReference>
<evidence type="ECO:0000313" key="5">
    <source>
        <dbReference type="Proteomes" id="UP000066624"/>
    </source>
</evidence>
<dbReference type="KEGG" id="wma:WM2015_307"/>
<dbReference type="Gene3D" id="1.10.760.10">
    <property type="entry name" value="Cytochrome c-like domain"/>
    <property type="match status" value="1"/>
</dbReference>
<keyword evidence="5" id="KW-1185">Reference proteome</keyword>
<dbReference type="AlphaFoldDB" id="A0A0K0XSM6"/>
<dbReference type="PROSITE" id="PS51007">
    <property type="entry name" value="CYTC"/>
    <property type="match status" value="1"/>
</dbReference>
<keyword evidence="1" id="KW-0349">Heme</keyword>
<keyword evidence="2" id="KW-0479">Metal-binding</keyword>
<reference evidence="4 5" key="1">
    <citation type="submission" date="2015-07" db="EMBL/GenBank/DDBJ databases">
        <authorList>
            <person name="Noorani M."/>
        </authorList>
    </citation>
    <scope>NUCLEOTIDE SEQUENCE [LARGE SCALE GENOMIC DNA]</scope>
    <source>
        <strain evidence="4 5">KCTC 42284</strain>
    </source>
</reference>
<protein>
    <submittedName>
        <fullName evidence="4">Cytochrome c, class I</fullName>
    </submittedName>
</protein>
<dbReference type="OrthoDB" id="9757546at2"/>
<proteinExistence type="predicted"/>
<evidence type="ECO:0000256" key="3">
    <source>
        <dbReference type="ARBA" id="ARBA00023004"/>
    </source>
</evidence>
<dbReference type="PANTHER" id="PTHR35008">
    <property type="entry name" value="BLL4482 PROTEIN-RELATED"/>
    <property type="match status" value="1"/>
</dbReference>
<keyword evidence="3" id="KW-0408">Iron</keyword>
<organism evidence="4 5">
    <name type="scientific">Wenzhouxiangella marina</name>
    <dbReference type="NCBI Taxonomy" id="1579979"/>
    <lineage>
        <taxon>Bacteria</taxon>
        <taxon>Pseudomonadati</taxon>
        <taxon>Pseudomonadota</taxon>
        <taxon>Gammaproteobacteria</taxon>
        <taxon>Chromatiales</taxon>
        <taxon>Wenzhouxiangellaceae</taxon>
        <taxon>Wenzhouxiangella</taxon>
    </lineage>
</organism>
<evidence type="ECO:0000313" key="4">
    <source>
        <dbReference type="EMBL" id="AKS40693.1"/>
    </source>
</evidence>
<name>A0A0K0XSM6_9GAMM</name>
<dbReference type="Proteomes" id="UP000066624">
    <property type="component" value="Chromosome"/>
</dbReference>
<dbReference type="GO" id="GO:0009055">
    <property type="term" value="F:electron transfer activity"/>
    <property type="evidence" value="ECO:0007669"/>
    <property type="project" value="InterPro"/>
</dbReference>
<gene>
    <name evidence="4" type="ORF">WM2015_307</name>
</gene>
<dbReference type="InterPro" id="IPR036909">
    <property type="entry name" value="Cyt_c-like_dom_sf"/>
</dbReference>
<dbReference type="InterPro" id="IPR051459">
    <property type="entry name" value="Cytochrome_c-type_DH"/>
</dbReference>